<evidence type="ECO:0000256" key="7">
    <source>
        <dbReference type="RuleBase" id="RU003942"/>
    </source>
</evidence>
<reference evidence="9 10" key="1">
    <citation type="submission" date="2019-06" db="EMBL/GenBank/DDBJ databases">
        <title>Genome sequence analysis of &gt;100 Bacillus licheniformis strains suggests intrinsic resistance to this species.</title>
        <authorList>
            <person name="Wels M."/>
            <person name="Siezen R.J."/>
            <person name="Johansen E."/>
            <person name="Stuer-Lauridsen B."/>
            <person name="Bjerre K."/>
            <person name="Nielsen B.K.K."/>
        </authorList>
    </citation>
    <scope>NUCLEOTIDE SEQUENCE [LARGE SCALE GENOMIC DNA]</scope>
    <source>
        <strain evidence="9 10">BAC-16736</strain>
    </source>
</reference>
<dbReference type="GO" id="GO:0005886">
    <property type="term" value="C:plasma membrane"/>
    <property type="evidence" value="ECO:0007669"/>
    <property type="project" value="UniProtKB-SubCell"/>
</dbReference>
<dbReference type="FunFam" id="1.10.3730.20:FF:000001">
    <property type="entry name" value="Quaternary ammonium compound resistance transporter SugE"/>
    <property type="match status" value="1"/>
</dbReference>
<dbReference type="SUPFAM" id="SSF103481">
    <property type="entry name" value="Multidrug resistance efflux transporter EmrE"/>
    <property type="match status" value="1"/>
</dbReference>
<sequence length="106" mass="11633">MMPWMFLVISGIEEVIAAIAMKYVDGTRKKWPIIVMVLGFGLSFFCLSKAMQMLSAGVAYAVWTGIGSIGITAVSLFWFKERIRAPQLISLGFIIIGVIGLRLTSS</sequence>
<evidence type="ECO:0000256" key="2">
    <source>
        <dbReference type="ARBA" id="ARBA00022448"/>
    </source>
</evidence>
<evidence type="ECO:0000256" key="8">
    <source>
        <dbReference type="SAM" id="Phobius"/>
    </source>
</evidence>
<keyword evidence="5 8" id="KW-1133">Transmembrane helix</keyword>
<dbReference type="InterPro" id="IPR000390">
    <property type="entry name" value="Small_drug/metabolite_transptr"/>
</dbReference>
<dbReference type="PANTHER" id="PTHR30561:SF0">
    <property type="entry name" value="GUANIDINIUM EXPORTER"/>
    <property type="match status" value="1"/>
</dbReference>
<evidence type="ECO:0000256" key="1">
    <source>
        <dbReference type="ARBA" id="ARBA00004651"/>
    </source>
</evidence>
<organism evidence="9 10">
    <name type="scientific">Bacillus licheniformis</name>
    <dbReference type="NCBI Taxonomy" id="1402"/>
    <lineage>
        <taxon>Bacteria</taxon>
        <taxon>Bacillati</taxon>
        <taxon>Bacillota</taxon>
        <taxon>Bacilli</taxon>
        <taxon>Bacillales</taxon>
        <taxon>Bacillaceae</taxon>
        <taxon>Bacillus</taxon>
    </lineage>
</organism>
<keyword evidence="3" id="KW-1003">Cell membrane</keyword>
<name>A0A8B5Y783_BACLI</name>
<dbReference type="GO" id="GO:0022857">
    <property type="term" value="F:transmembrane transporter activity"/>
    <property type="evidence" value="ECO:0007669"/>
    <property type="project" value="InterPro"/>
</dbReference>
<protein>
    <submittedName>
        <fullName evidence="9">Quaternary ammonium compound-resistance protein SugE</fullName>
    </submittedName>
</protein>
<dbReference type="Pfam" id="PF00893">
    <property type="entry name" value="Multi_Drug_Res"/>
    <property type="match status" value="1"/>
</dbReference>
<evidence type="ECO:0000256" key="4">
    <source>
        <dbReference type="ARBA" id="ARBA00022692"/>
    </source>
</evidence>
<dbReference type="EMBL" id="NILC01000029">
    <property type="protein sequence ID" value="TWL22277.1"/>
    <property type="molecule type" value="Genomic_DNA"/>
</dbReference>
<accession>A0A8B5Y783</accession>
<feature type="transmembrane region" description="Helical" evidence="8">
    <location>
        <begin position="58"/>
        <end position="79"/>
    </location>
</feature>
<keyword evidence="4 7" id="KW-0812">Transmembrane</keyword>
<dbReference type="PANTHER" id="PTHR30561">
    <property type="entry name" value="SMR FAMILY PROTON-DEPENDENT DRUG EFFLUX TRANSPORTER SUGE"/>
    <property type="match status" value="1"/>
</dbReference>
<feature type="transmembrane region" description="Helical" evidence="8">
    <location>
        <begin position="33"/>
        <end position="51"/>
    </location>
</feature>
<dbReference type="Proteomes" id="UP000435910">
    <property type="component" value="Unassembled WGS sequence"/>
</dbReference>
<feature type="transmembrane region" description="Helical" evidence="8">
    <location>
        <begin position="85"/>
        <end position="104"/>
    </location>
</feature>
<keyword evidence="6 8" id="KW-0472">Membrane</keyword>
<comment type="similarity">
    <text evidence="7">Belongs to the drug/metabolite transporter (DMT) superfamily. Small multidrug resistance (SMR) (TC 2.A.7.1) family.</text>
</comment>
<evidence type="ECO:0000256" key="6">
    <source>
        <dbReference type="ARBA" id="ARBA00023136"/>
    </source>
</evidence>
<keyword evidence="2" id="KW-0813">Transport</keyword>
<dbReference type="InterPro" id="IPR045324">
    <property type="entry name" value="Small_multidrug_res"/>
</dbReference>
<comment type="caution">
    <text evidence="9">The sequence shown here is derived from an EMBL/GenBank/DDBJ whole genome shotgun (WGS) entry which is preliminary data.</text>
</comment>
<dbReference type="AlphaFoldDB" id="A0A8B5Y783"/>
<evidence type="ECO:0000313" key="10">
    <source>
        <dbReference type="Proteomes" id="UP000435910"/>
    </source>
</evidence>
<dbReference type="InterPro" id="IPR037185">
    <property type="entry name" value="EmrE-like"/>
</dbReference>
<evidence type="ECO:0000256" key="3">
    <source>
        <dbReference type="ARBA" id="ARBA00022475"/>
    </source>
</evidence>
<proteinExistence type="inferred from homology"/>
<dbReference type="Gene3D" id="1.10.3730.20">
    <property type="match status" value="1"/>
</dbReference>
<evidence type="ECO:0000256" key="5">
    <source>
        <dbReference type="ARBA" id="ARBA00022989"/>
    </source>
</evidence>
<comment type="subcellular location">
    <subcellularLocation>
        <location evidence="1 7">Cell membrane</location>
        <topology evidence="1 7">Multi-pass membrane protein</topology>
    </subcellularLocation>
</comment>
<gene>
    <name evidence="9" type="ORF">CHCC16736_3746</name>
</gene>
<evidence type="ECO:0000313" key="9">
    <source>
        <dbReference type="EMBL" id="TWL22277.1"/>
    </source>
</evidence>